<dbReference type="AlphaFoldDB" id="A0AA39XQA5"/>
<keyword evidence="9" id="KW-1185">Reference proteome</keyword>
<dbReference type="GO" id="GO:0046872">
    <property type="term" value="F:metal ion binding"/>
    <property type="evidence" value="ECO:0007669"/>
    <property type="project" value="UniProtKB-KW"/>
</dbReference>
<evidence type="ECO:0000256" key="2">
    <source>
        <dbReference type="ARBA" id="ARBA00022723"/>
    </source>
</evidence>
<evidence type="ECO:0000256" key="3">
    <source>
        <dbReference type="ARBA" id="ARBA00022729"/>
    </source>
</evidence>
<keyword evidence="3" id="KW-0732">Signal</keyword>
<evidence type="ECO:0000259" key="7">
    <source>
        <dbReference type="PROSITE" id="PS51677"/>
    </source>
</evidence>
<accession>A0AA39XQA5</accession>
<keyword evidence="4" id="KW-0378">Hydrolase</keyword>
<dbReference type="PANTHER" id="PTHR46471:SF4">
    <property type="entry name" value="CHITIN DEACETYLASE"/>
    <property type="match status" value="1"/>
</dbReference>
<dbReference type="Gene3D" id="3.20.20.370">
    <property type="entry name" value="Glycoside hydrolase/deacetylase"/>
    <property type="match status" value="1"/>
</dbReference>
<feature type="domain" description="NodB homology" evidence="7">
    <location>
        <begin position="42"/>
        <end position="235"/>
    </location>
</feature>
<dbReference type="Proteomes" id="UP001174934">
    <property type="component" value="Unassembled WGS sequence"/>
</dbReference>
<organism evidence="8 9">
    <name type="scientific">Bombardia bombarda</name>
    <dbReference type="NCBI Taxonomy" id="252184"/>
    <lineage>
        <taxon>Eukaryota</taxon>
        <taxon>Fungi</taxon>
        <taxon>Dikarya</taxon>
        <taxon>Ascomycota</taxon>
        <taxon>Pezizomycotina</taxon>
        <taxon>Sordariomycetes</taxon>
        <taxon>Sordariomycetidae</taxon>
        <taxon>Sordariales</taxon>
        <taxon>Lasiosphaeriaceae</taxon>
        <taxon>Bombardia</taxon>
    </lineage>
</organism>
<proteinExistence type="predicted"/>
<dbReference type="PANTHER" id="PTHR46471">
    <property type="entry name" value="CHITIN DEACETYLASE"/>
    <property type="match status" value="1"/>
</dbReference>
<comment type="cofactor">
    <cofactor evidence="1">
        <name>Co(2+)</name>
        <dbReference type="ChEBI" id="CHEBI:48828"/>
    </cofactor>
</comment>
<protein>
    <recommendedName>
        <fullName evidence="7">NodB homology domain-containing protein</fullName>
    </recommendedName>
</protein>
<sequence>MSGPQVSVLGAVLSVLPDWIHPRQDASVVPRGVIINHCTVPGVVALTFDDGPYKYTSHVLDLLDQYDAKATFFVNGDNWVQGIDNESQPWPSILRRMVRSGHQVGSHTFSHVDMTSADSDMRYQQLHNLEESLTNVLGVYPAYFRPPYATCDGDCLTEVEDMGYHVVNFDIDTKDYANNRRNTIQNSKDIFSTALDAGRSNDSFLVLCHDVQKQTAMSLVQFMLDKIQEKGYRAVTVGECLGDPTWNCAGNDGDWFNEWWNGGCEPLSRYFWRESKKSPSGGAFCSATGEW</sequence>
<keyword evidence="5" id="KW-0119">Carbohydrate metabolism</keyword>
<evidence type="ECO:0000313" key="8">
    <source>
        <dbReference type="EMBL" id="KAK0637422.1"/>
    </source>
</evidence>
<dbReference type="Pfam" id="PF01522">
    <property type="entry name" value="Polysacc_deac_1"/>
    <property type="match status" value="1"/>
</dbReference>
<dbReference type="CDD" id="cd10951">
    <property type="entry name" value="CE4_ClCDA_like"/>
    <property type="match status" value="1"/>
</dbReference>
<evidence type="ECO:0000256" key="1">
    <source>
        <dbReference type="ARBA" id="ARBA00001941"/>
    </source>
</evidence>
<dbReference type="EMBL" id="JAULSR010000001">
    <property type="protein sequence ID" value="KAK0637422.1"/>
    <property type="molecule type" value="Genomic_DNA"/>
</dbReference>
<evidence type="ECO:0000313" key="9">
    <source>
        <dbReference type="Proteomes" id="UP001174934"/>
    </source>
</evidence>
<reference evidence="8" key="1">
    <citation type="submission" date="2023-06" db="EMBL/GenBank/DDBJ databases">
        <title>Genome-scale phylogeny and comparative genomics of the fungal order Sordariales.</title>
        <authorList>
            <consortium name="Lawrence Berkeley National Laboratory"/>
            <person name="Hensen N."/>
            <person name="Bonometti L."/>
            <person name="Westerberg I."/>
            <person name="Brannstrom I.O."/>
            <person name="Guillou S."/>
            <person name="Cros-Aarteil S."/>
            <person name="Calhoun S."/>
            <person name="Haridas S."/>
            <person name="Kuo A."/>
            <person name="Mondo S."/>
            <person name="Pangilinan J."/>
            <person name="Riley R."/>
            <person name="LaButti K."/>
            <person name="Andreopoulos B."/>
            <person name="Lipzen A."/>
            <person name="Chen C."/>
            <person name="Yanf M."/>
            <person name="Daum C."/>
            <person name="Ng V."/>
            <person name="Clum A."/>
            <person name="Steindorff A."/>
            <person name="Ohm R."/>
            <person name="Martin F."/>
            <person name="Silar P."/>
            <person name="Natvig D."/>
            <person name="Lalanne C."/>
            <person name="Gautier V."/>
            <person name="Ament-velasquez S.L."/>
            <person name="Kruys A."/>
            <person name="Hutchinson M.I."/>
            <person name="Powell A.J."/>
            <person name="Barry K."/>
            <person name="Miller A.N."/>
            <person name="Grigoriev I.V."/>
            <person name="Debuchy R."/>
            <person name="Gladieux P."/>
            <person name="Thoren M.H."/>
            <person name="Johannesson H."/>
        </authorList>
    </citation>
    <scope>NUCLEOTIDE SEQUENCE</scope>
    <source>
        <strain evidence="8">SMH3391-2</strain>
    </source>
</reference>
<name>A0AA39XQA5_9PEZI</name>
<dbReference type="SUPFAM" id="SSF88713">
    <property type="entry name" value="Glycoside hydrolase/deacetylase"/>
    <property type="match status" value="1"/>
</dbReference>
<gene>
    <name evidence="8" type="ORF">B0T17DRAFT_588282</name>
</gene>
<keyword evidence="6" id="KW-0170">Cobalt</keyword>
<keyword evidence="2" id="KW-0479">Metal-binding</keyword>
<evidence type="ECO:0000256" key="6">
    <source>
        <dbReference type="ARBA" id="ARBA00023285"/>
    </source>
</evidence>
<dbReference type="GO" id="GO:0016810">
    <property type="term" value="F:hydrolase activity, acting on carbon-nitrogen (but not peptide) bonds"/>
    <property type="evidence" value="ECO:0007669"/>
    <property type="project" value="InterPro"/>
</dbReference>
<evidence type="ECO:0000256" key="5">
    <source>
        <dbReference type="ARBA" id="ARBA00023277"/>
    </source>
</evidence>
<comment type="caution">
    <text evidence="8">The sequence shown here is derived from an EMBL/GenBank/DDBJ whole genome shotgun (WGS) entry which is preliminary data.</text>
</comment>
<dbReference type="PROSITE" id="PS51677">
    <property type="entry name" value="NODB"/>
    <property type="match status" value="1"/>
</dbReference>
<dbReference type="InterPro" id="IPR011330">
    <property type="entry name" value="Glyco_hydro/deAcase_b/a-brl"/>
</dbReference>
<evidence type="ECO:0000256" key="4">
    <source>
        <dbReference type="ARBA" id="ARBA00022801"/>
    </source>
</evidence>
<dbReference type="InterPro" id="IPR002509">
    <property type="entry name" value="NODB_dom"/>
</dbReference>
<dbReference type="GO" id="GO:0005975">
    <property type="term" value="P:carbohydrate metabolic process"/>
    <property type="evidence" value="ECO:0007669"/>
    <property type="project" value="InterPro"/>
</dbReference>